<protein>
    <recommendedName>
        <fullName evidence="6">Phosphoesterase</fullName>
    </recommendedName>
</protein>
<evidence type="ECO:0008006" key="6">
    <source>
        <dbReference type="Google" id="ProtNLM"/>
    </source>
</evidence>
<dbReference type="STRING" id="303698.A0A1V6T279"/>
<name>A0A1V6T279_9EURO</name>
<sequence>MHPSALVGLLAFAAAAEAVPKGRSTAHSQSSIKNLKGNIKNVVILEMENRSFDNLLGGQTLKGLENPINNGPFCNPYDLNDSSKGKVCSAAKDFDSILDDPDHSVTGNNIEFYGTFNPSNADITSGKLTPAQQGFVHEQLRRYGDDVNKTELAKQVLNYYTEDQVPVFTSLVQNYLTFNHWHSDHPGPTNPNRAYVLSGTSAGHGTNDEAFDADTHSLTQRTIFQQLSETNHTWKNYYTDADTGMVDAWFFDWTFKSGNDKLAVPMKDFYSDAAAGTLPEFSFLDPSCCGTGTTSMHPTGLISDGEKFIKQVYDALRSSPQWNETLFILTFDETGGFHDHVPPPMAPRPDNLTYTETAPNGEKYTFSFDRLGGRIPTLLISPWVGKGLVEQKGTNSDGKTVSYSASSILRTLGYLWDFEPFNPRVGGSASFEHLIRSTKRDDTPTSLPEPKGFKKVRA</sequence>
<dbReference type="OrthoDB" id="5135119at2759"/>
<feature type="region of interest" description="Disordered" evidence="2">
    <location>
        <begin position="436"/>
        <end position="458"/>
    </location>
</feature>
<keyword evidence="5" id="KW-1185">Reference proteome</keyword>
<organism evidence="4 5">
    <name type="scientific">Penicillium steckii</name>
    <dbReference type="NCBI Taxonomy" id="303698"/>
    <lineage>
        <taxon>Eukaryota</taxon>
        <taxon>Fungi</taxon>
        <taxon>Dikarya</taxon>
        <taxon>Ascomycota</taxon>
        <taxon>Pezizomycotina</taxon>
        <taxon>Eurotiomycetes</taxon>
        <taxon>Eurotiomycetidae</taxon>
        <taxon>Eurotiales</taxon>
        <taxon>Aspergillaceae</taxon>
        <taxon>Penicillium</taxon>
    </lineage>
</organism>
<dbReference type="PANTHER" id="PTHR31956">
    <property type="entry name" value="NON-SPECIFIC PHOSPHOLIPASE C4-RELATED"/>
    <property type="match status" value="1"/>
</dbReference>
<dbReference type="InterPro" id="IPR007312">
    <property type="entry name" value="Phosphoesterase"/>
</dbReference>
<dbReference type="InterPro" id="IPR017850">
    <property type="entry name" value="Alkaline_phosphatase_core_sf"/>
</dbReference>
<dbReference type="GO" id="GO:0016788">
    <property type="term" value="F:hydrolase activity, acting on ester bonds"/>
    <property type="evidence" value="ECO:0007669"/>
    <property type="project" value="InterPro"/>
</dbReference>
<dbReference type="GO" id="GO:0009395">
    <property type="term" value="P:phospholipid catabolic process"/>
    <property type="evidence" value="ECO:0007669"/>
    <property type="project" value="TreeGrafter"/>
</dbReference>
<feature type="signal peptide" evidence="3">
    <location>
        <begin position="1"/>
        <end position="18"/>
    </location>
</feature>
<dbReference type="Gene3D" id="3.40.720.10">
    <property type="entry name" value="Alkaline Phosphatase, subunit A"/>
    <property type="match status" value="1"/>
</dbReference>
<dbReference type="Pfam" id="PF04185">
    <property type="entry name" value="Phosphoesterase"/>
    <property type="match status" value="1"/>
</dbReference>
<feature type="chain" id="PRO_5012008845" description="Phosphoesterase" evidence="3">
    <location>
        <begin position="19"/>
        <end position="458"/>
    </location>
</feature>
<reference evidence="5" key="1">
    <citation type="journal article" date="2017" name="Nat. Microbiol.">
        <title>Global analysis of biosynthetic gene clusters reveals vast potential of secondary metabolite production in Penicillium species.</title>
        <authorList>
            <person name="Nielsen J.C."/>
            <person name="Grijseels S."/>
            <person name="Prigent S."/>
            <person name="Ji B."/>
            <person name="Dainat J."/>
            <person name="Nielsen K.F."/>
            <person name="Frisvad J.C."/>
            <person name="Workman M."/>
            <person name="Nielsen J."/>
        </authorList>
    </citation>
    <scope>NUCLEOTIDE SEQUENCE [LARGE SCALE GENOMIC DNA]</scope>
    <source>
        <strain evidence="5">IBT 24891</strain>
    </source>
</reference>
<dbReference type="Proteomes" id="UP000191285">
    <property type="component" value="Unassembled WGS sequence"/>
</dbReference>
<keyword evidence="1" id="KW-0378">Hydrolase</keyword>
<evidence type="ECO:0000256" key="3">
    <source>
        <dbReference type="SAM" id="SignalP"/>
    </source>
</evidence>
<gene>
    <name evidence="4" type="ORF">PENSTE_c013G02773</name>
</gene>
<dbReference type="FunFam" id="3.40.720.10:FF:000052">
    <property type="entry name" value="Phosphatidylglycerol specific phospholipase, putative"/>
    <property type="match status" value="1"/>
</dbReference>
<proteinExistence type="predicted"/>
<keyword evidence="3" id="KW-0732">Signal</keyword>
<dbReference type="PANTHER" id="PTHR31956:SF24">
    <property type="entry name" value="PHOSPHOESTERASE SUPERFAMILY PROTEIN (AFU_ORTHOLOGUE AFUA_1G17590)"/>
    <property type="match status" value="1"/>
</dbReference>
<evidence type="ECO:0000313" key="4">
    <source>
        <dbReference type="EMBL" id="OQE20296.1"/>
    </source>
</evidence>
<dbReference type="EMBL" id="MLKD01000013">
    <property type="protein sequence ID" value="OQE20296.1"/>
    <property type="molecule type" value="Genomic_DNA"/>
</dbReference>
<comment type="caution">
    <text evidence="4">The sequence shown here is derived from an EMBL/GenBank/DDBJ whole genome shotgun (WGS) entry which is preliminary data.</text>
</comment>
<evidence type="ECO:0000256" key="1">
    <source>
        <dbReference type="ARBA" id="ARBA00022801"/>
    </source>
</evidence>
<accession>A0A1V6T279</accession>
<dbReference type="AlphaFoldDB" id="A0A1V6T279"/>
<evidence type="ECO:0000313" key="5">
    <source>
        <dbReference type="Proteomes" id="UP000191285"/>
    </source>
</evidence>
<evidence type="ECO:0000256" key="2">
    <source>
        <dbReference type="SAM" id="MobiDB-lite"/>
    </source>
</evidence>